<keyword evidence="8" id="KW-1185">Reference proteome</keyword>
<dbReference type="Gene3D" id="2.20.100.10">
    <property type="entry name" value="Thrombospondin type-1 (TSP1) repeat"/>
    <property type="match status" value="1"/>
</dbReference>
<dbReference type="InterPro" id="IPR000884">
    <property type="entry name" value="TSP1_rpt"/>
</dbReference>
<dbReference type="Proteomes" id="UP001164746">
    <property type="component" value="Chromosome 14"/>
</dbReference>
<evidence type="ECO:0000256" key="5">
    <source>
        <dbReference type="ARBA" id="ARBA00023157"/>
    </source>
</evidence>
<dbReference type="PROSITE" id="PS50092">
    <property type="entry name" value="TSP1"/>
    <property type="match status" value="1"/>
</dbReference>
<keyword evidence="4" id="KW-0677">Repeat</keyword>
<dbReference type="EMBL" id="CP111025">
    <property type="protein sequence ID" value="WAR27194.1"/>
    <property type="molecule type" value="Genomic_DNA"/>
</dbReference>
<evidence type="ECO:0000313" key="8">
    <source>
        <dbReference type="Proteomes" id="UP001164746"/>
    </source>
</evidence>
<keyword evidence="2" id="KW-0964">Secreted</keyword>
<evidence type="ECO:0000256" key="2">
    <source>
        <dbReference type="ARBA" id="ARBA00022525"/>
    </source>
</evidence>
<dbReference type="InterPro" id="IPR036383">
    <property type="entry name" value="TSP1_rpt_sf"/>
</dbReference>
<evidence type="ECO:0000256" key="1">
    <source>
        <dbReference type="ARBA" id="ARBA00004613"/>
    </source>
</evidence>
<dbReference type="PANTHER" id="PTHR22906:SF43">
    <property type="entry name" value="PROPERDIN"/>
    <property type="match status" value="1"/>
</dbReference>
<evidence type="ECO:0000313" key="7">
    <source>
        <dbReference type="EMBL" id="WAR27194.1"/>
    </source>
</evidence>
<evidence type="ECO:0000256" key="3">
    <source>
        <dbReference type="ARBA" id="ARBA00022729"/>
    </source>
</evidence>
<accession>A0ABY7G126</accession>
<dbReference type="PANTHER" id="PTHR22906">
    <property type="entry name" value="PROPERDIN"/>
    <property type="match status" value="1"/>
</dbReference>
<evidence type="ECO:0000256" key="4">
    <source>
        <dbReference type="ARBA" id="ARBA00022737"/>
    </source>
</evidence>
<organism evidence="7 8">
    <name type="scientific">Mya arenaria</name>
    <name type="common">Soft-shell clam</name>
    <dbReference type="NCBI Taxonomy" id="6604"/>
    <lineage>
        <taxon>Eukaryota</taxon>
        <taxon>Metazoa</taxon>
        <taxon>Spiralia</taxon>
        <taxon>Lophotrochozoa</taxon>
        <taxon>Mollusca</taxon>
        <taxon>Bivalvia</taxon>
        <taxon>Autobranchia</taxon>
        <taxon>Heteroconchia</taxon>
        <taxon>Euheterodonta</taxon>
        <taxon>Imparidentia</taxon>
        <taxon>Neoheterodontei</taxon>
        <taxon>Myida</taxon>
        <taxon>Myoidea</taxon>
        <taxon>Myidae</taxon>
        <taxon>Mya</taxon>
    </lineage>
</organism>
<dbReference type="InterPro" id="IPR052065">
    <property type="entry name" value="Compl_asym_regulator"/>
</dbReference>
<reference evidence="7" key="1">
    <citation type="submission" date="2022-11" db="EMBL/GenBank/DDBJ databases">
        <title>Centuries of genome instability and evolution in soft-shell clam transmissible cancer (bioRxiv).</title>
        <authorList>
            <person name="Hart S.F.M."/>
            <person name="Yonemitsu M.A."/>
            <person name="Giersch R.M."/>
            <person name="Beal B.F."/>
            <person name="Arriagada G."/>
            <person name="Davis B.W."/>
            <person name="Ostrander E.A."/>
            <person name="Goff S.P."/>
            <person name="Metzger M.J."/>
        </authorList>
    </citation>
    <scope>NUCLEOTIDE SEQUENCE</scope>
    <source>
        <strain evidence="7">MELC-2E11</strain>
        <tissue evidence="7">Siphon/mantle</tissue>
    </source>
</reference>
<sequence>MDFMSGHVRHGSSDPKPELLVRGRRDPGKTVSWSTCSQTCDDGQQQRSRTCTFSSNAPHGADCPGNAMETKTCSQGLCPADGVRAEWSMLFHIMFIHVHKWTVFGPRGAFYFTLCLYMFISGRCLGREEHSISHYVYTSDGVWAERSILFHIMFIHVHKRTVFGPSGASDGVRAEWSMLFHIMFIHVHKRTVSGPSGACYFTLCLYMFISGRCVGREEHSISHYVYTCT</sequence>
<proteinExistence type="predicted"/>
<keyword evidence="5" id="KW-1015">Disulfide bond</keyword>
<gene>
    <name evidence="7" type="ORF">MAR_012898</name>
</gene>
<dbReference type="SMART" id="SM00209">
    <property type="entry name" value="TSP1"/>
    <property type="match status" value="1"/>
</dbReference>
<dbReference type="SUPFAM" id="SSF82895">
    <property type="entry name" value="TSP-1 type 1 repeat"/>
    <property type="match status" value="1"/>
</dbReference>
<feature type="region of interest" description="Disordered" evidence="6">
    <location>
        <begin position="1"/>
        <end position="27"/>
    </location>
</feature>
<feature type="compositionally biased region" description="Basic and acidic residues" evidence="6">
    <location>
        <begin position="11"/>
        <end position="27"/>
    </location>
</feature>
<protein>
    <submittedName>
        <fullName evidence="7">CADN-like protein</fullName>
    </submittedName>
</protein>
<evidence type="ECO:0000256" key="6">
    <source>
        <dbReference type="SAM" id="MobiDB-lite"/>
    </source>
</evidence>
<dbReference type="Pfam" id="PF00090">
    <property type="entry name" value="TSP_1"/>
    <property type="match status" value="1"/>
</dbReference>
<name>A0ABY7G126_MYAAR</name>
<keyword evidence="3" id="KW-0732">Signal</keyword>
<comment type="subcellular location">
    <subcellularLocation>
        <location evidence="1">Secreted</location>
    </subcellularLocation>
</comment>